<keyword evidence="2 7" id="KW-0378">Hydrolase</keyword>
<accession>A0A6N8SNY5</accession>
<keyword evidence="5 7" id="KW-0326">Glycosidase</keyword>
<dbReference type="AlphaFoldDB" id="A0A6N8SNY5"/>
<dbReference type="SUPFAM" id="SSF51445">
    <property type="entry name" value="(Trans)glycosidases"/>
    <property type="match status" value="1"/>
</dbReference>
<keyword evidence="6" id="KW-0624">Polysaccharide degradation</keyword>
<evidence type="ECO:0000256" key="5">
    <source>
        <dbReference type="ARBA" id="ARBA00023295"/>
    </source>
</evidence>
<evidence type="ECO:0000313" key="9">
    <source>
        <dbReference type="EMBL" id="MXN48936.1"/>
    </source>
</evidence>
<dbReference type="GO" id="GO:0009986">
    <property type="term" value="C:cell surface"/>
    <property type="evidence" value="ECO:0007669"/>
    <property type="project" value="TreeGrafter"/>
</dbReference>
<dbReference type="InterPro" id="IPR001547">
    <property type="entry name" value="Glyco_hydro_5"/>
</dbReference>
<feature type="domain" description="Glycoside hydrolase family 5" evidence="8">
    <location>
        <begin position="41"/>
        <end position="347"/>
    </location>
</feature>
<dbReference type="GO" id="GO:0008422">
    <property type="term" value="F:beta-glucosidase activity"/>
    <property type="evidence" value="ECO:0007669"/>
    <property type="project" value="TreeGrafter"/>
</dbReference>
<sequence length="375" mass="40942">MARERAVRSDDAVSRRATLAFAGAAVLATALPSRSMRAQSRSVPSRGINIPAWLDRENGQVPADPVLDALFRRGFRTVRLPVDCGRVLSANGMALRDIREGVSGLVDRGFAVLMDMHPSADLHALFLQDAEAAGERVLRGWETLRGVIADLPADRVYPELLNEPPMENTDWLALRDRLAQTVRRACPDHTIVWGPAPDQGIWQLDATPPLPDDKQIAAVHFYAPMAFTHQCQSWGASPLARISGLPFPATRETPLVRARLAALRAAGDDEAIALIEDQLATPWTETAVRTVFEGAARWSERSGCPVMLNEFGVLDVCVDAPSRLAWIRAVRKAAEASGIGWAYWDLDQGFGLMESRLEADGFDAAMLDALFGEGD</sequence>
<proteinExistence type="inferred from homology"/>
<dbReference type="PANTHER" id="PTHR31297">
    <property type="entry name" value="GLUCAN ENDO-1,6-BETA-GLUCOSIDASE B"/>
    <property type="match status" value="1"/>
</dbReference>
<comment type="caution">
    <text evidence="9">The sequence shown here is derived from an EMBL/GenBank/DDBJ whole genome shotgun (WGS) entry which is preliminary data.</text>
</comment>
<dbReference type="PANTHER" id="PTHR31297:SF41">
    <property type="entry name" value="ENDOGLUCANASE, PUTATIVE (AFU_ORTHOLOGUE AFUA_5G01830)-RELATED"/>
    <property type="match status" value="1"/>
</dbReference>
<evidence type="ECO:0000256" key="2">
    <source>
        <dbReference type="ARBA" id="ARBA00022801"/>
    </source>
</evidence>
<dbReference type="GO" id="GO:0005576">
    <property type="term" value="C:extracellular region"/>
    <property type="evidence" value="ECO:0007669"/>
    <property type="project" value="TreeGrafter"/>
</dbReference>
<evidence type="ECO:0000256" key="1">
    <source>
        <dbReference type="ARBA" id="ARBA00005641"/>
    </source>
</evidence>
<dbReference type="Gene3D" id="3.20.20.80">
    <property type="entry name" value="Glycosidases"/>
    <property type="match status" value="1"/>
</dbReference>
<name>A0A6N8SNY5_9HYPH</name>
<dbReference type="InterPro" id="IPR050386">
    <property type="entry name" value="Glycosyl_hydrolase_5"/>
</dbReference>
<protein>
    <submittedName>
        <fullName evidence="9">Cellulase family glycosylhydrolase</fullName>
    </submittedName>
</protein>
<dbReference type="Pfam" id="PF00150">
    <property type="entry name" value="Cellulase"/>
    <property type="match status" value="1"/>
</dbReference>
<evidence type="ECO:0000256" key="4">
    <source>
        <dbReference type="ARBA" id="ARBA00023277"/>
    </source>
</evidence>
<dbReference type="OrthoDB" id="9800955at2"/>
<organism evidence="9 10">
    <name type="scientific">Shinella kummerowiae</name>
    <dbReference type="NCBI Taxonomy" id="417745"/>
    <lineage>
        <taxon>Bacteria</taxon>
        <taxon>Pseudomonadati</taxon>
        <taxon>Pseudomonadota</taxon>
        <taxon>Alphaproteobacteria</taxon>
        <taxon>Hyphomicrobiales</taxon>
        <taxon>Rhizobiaceae</taxon>
        <taxon>Shinella</taxon>
    </lineage>
</organism>
<reference evidence="9 10" key="1">
    <citation type="submission" date="2019-12" db="EMBL/GenBank/DDBJ databases">
        <title>Shinella kummerowiae sp. nov., a symbiotic bacterium isolated from root nodules of the herbal legume Kummerowia stipulacea.</title>
        <authorList>
            <person name="Gao J."/>
        </authorList>
    </citation>
    <scope>NUCLEOTIDE SEQUENCE [LARGE SCALE GENOMIC DNA]</scope>
    <source>
        <strain evidence="9 10">CCBAU 25048</strain>
    </source>
</reference>
<dbReference type="GO" id="GO:0030245">
    <property type="term" value="P:cellulose catabolic process"/>
    <property type="evidence" value="ECO:0007669"/>
    <property type="project" value="UniProtKB-KW"/>
</dbReference>
<dbReference type="Proteomes" id="UP000435802">
    <property type="component" value="Unassembled WGS sequence"/>
</dbReference>
<evidence type="ECO:0000256" key="7">
    <source>
        <dbReference type="RuleBase" id="RU361153"/>
    </source>
</evidence>
<comment type="similarity">
    <text evidence="1 7">Belongs to the glycosyl hydrolase 5 (cellulase A) family.</text>
</comment>
<keyword evidence="10" id="KW-1185">Reference proteome</keyword>
<evidence type="ECO:0000256" key="6">
    <source>
        <dbReference type="ARBA" id="ARBA00023326"/>
    </source>
</evidence>
<dbReference type="EMBL" id="WUMK01000013">
    <property type="protein sequence ID" value="MXN48936.1"/>
    <property type="molecule type" value="Genomic_DNA"/>
</dbReference>
<evidence type="ECO:0000313" key="10">
    <source>
        <dbReference type="Proteomes" id="UP000435802"/>
    </source>
</evidence>
<dbReference type="InterPro" id="IPR017853">
    <property type="entry name" value="GH"/>
</dbReference>
<evidence type="ECO:0000259" key="8">
    <source>
        <dbReference type="Pfam" id="PF00150"/>
    </source>
</evidence>
<evidence type="ECO:0000256" key="3">
    <source>
        <dbReference type="ARBA" id="ARBA00023001"/>
    </source>
</evidence>
<gene>
    <name evidence="9" type="ORF">GR138_27425</name>
</gene>
<keyword evidence="4" id="KW-0119">Carbohydrate metabolism</keyword>
<keyword evidence="3" id="KW-0136">Cellulose degradation</keyword>